<accession>A0A1E5XQG1</accession>
<dbReference type="AlphaFoldDB" id="A0A1E5XQG1"/>
<evidence type="ECO:0000313" key="2">
    <source>
        <dbReference type="EMBL" id="OEO30744.1"/>
    </source>
</evidence>
<dbReference type="InterPro" id="IPR020915">
    <property type="entry name" value="UPF0311"/>
</dbReference>
<keyword evidence="2" id="KW-0808">Transferase</keyword>
<reference evidence="2 3" key="1">
    <citation type="journal article" date="2015" name="Genome Announc.">
        <title>Genome Assemblies of Three Soil-Associated Devosia species: D. insulae, D. limi, and D. soli.</title>
        <authorList>
            <person name="Hassan Y.I."/>
            <person name="Lepp D."/>
            <person name="Zhou T."/>
        </authorList>
    </citation>
    <scope>NUCLEOTIDE SEQUENCE [LARGE SCALE GENOMIC DNA]</scope>
    <source>
        <strain evidence="2 3">DS-56</strain>
    </source>
</reference>
<dbReference type="HAMAP" id="MF_00775">
    <property type="entry name" value="UPF0311"/>
    <property type="match status" value="1"/>
</dbReference>
<dbReference type="OrthoDB" id="5294829at2"/>
<comment type="similarity">
    <text evidence="1">Belongs to the UPF0311 family.</text>
</comment>
<dbReference type="Pfam" id="PF11578">
    <property type="entry name" value="DUF3237"/>
    <property type="match status" value="1"/>
</dbReference>
<name>A0A1E5XQG1_9HYPH</name>
<evidence type="ECO:0000256" key="1">
    <source>
        <dbReference type="HAMAP-Rule" id="MF_00775"/>
    </source>
</evidence>
<dbReference type="PANTHER" id="PTHR37315">
    <property type="entry name" value="UPF0311 PROTEIN BLR7842"/>
    <property type="match status" value="1"/>
</dbReference>
<dbReference type="RefSeq" id="WP_069910089.1">
    <property type="nucleotide sequence ID" value="NZ_LAJE02000189.1"/>
</dbReference>
<sequence>MISPSTSLQLRPLLVLNVTVGTLVDAGGPPGARRRIGSIDGGTFGGDRLNGTVVPGGADWQTVRGDGAVLLDARALLHSDDGATIAITYTGIRHGSADVMARLGRGEEVDPASYYFRIVPRFDTSAARYEWLNRIVAVGTGVRLPQGPVYWISEIV</sequence>
<protein>
    <recommendedName>
        <fullName evidence="1">UPF0311 protein VW23_019805</fullName>
    </recommendedName>
</protein>
<dbReference type="Gene3D" id="2.40.160.20">
    <property type="match status" value="1"/>
</dbReference>
<dbReference type="EMBL" id="LAJE02000189">
    <property type="protein sequence ID" value="OEO30744.1"/>
    <property type="molecule type" value="Genomic_DNA"/>
</dbReference>
<dbReference type="GO" id="GO:0008483">
    <property type="term" value="F:transaminase activity"/>
    <property type="evidence" value="ECO:0007669"/>
    <property type="project" value="UniProtKB-KW"/>
</dbReference>
<dbReference type="PANTHER" id="PTHR37315:SF1">
    <property type="entry name" value="UPF0311 PROTEIN BLR7842"/>
    <property type="match status" value="1"/>
</dbReference>
<keyword evidence="3" id="KW-1185">Reference proteome</keyword>
<comment type="caution">
    <text evidence="2">The sequence shown here is derived from an EMBL/GenBank/DDBJ whole genome shotgun (WGS) entry which is preliminary data.</text>
</comment>
<evidence type="ECO:0000313" key="3">
    <source>
        <dbReference type="Proteomes" id="UP000095463"/>
    </source>
</evidence>
<gene>
    <name evidence="2" type="ORF">VW23_019805</name>
</gene>
<proteinExistence type="inferred from homology"/>
<keyword evidence="2" id="KW-0032">Aminotransferase</keyword>
<dbReference type="Proteomes" id="UP000095463">
    <property type="component" value="Unassembled WGS sequence"/>
</dbReference>
<organism evidence="2 3">
    <name type="scientific">Devosia insulae DS-56</name>
    <dbReference type="NCBI Taxonomy" id="1116389"/>
    <lineage>
        <taxon>Bacteria</taxon>
        <taxon>Pseudomonadati</taxon>
        <taxon>Pseudomonadota</taxon>
        <taxon>Alphaproteobacteria</taxon>
        <taxon>Hyphomicrobiales</taxon>
        <taxon>Devosiaceae</taxon>
        <taxon>Devosia</taxon>
    </lineage>
</organism>